<dbReference type="Gene3D" id="2.60.120.620">
    <property type="entry name" value="q2cbj1_9rhob like domain"/>
    <property type="match status" value="1"/>
</dbReference>
<gene>
    <name evidence="1" type="ORF">VSP9026_03553</name>
</gene>
<organism evidence="1 2">
    <name type="scientific">Vibrio spartinae</name>
    <dbReference type="NCBI Taxonomy" id="1918945"/>
    <lineage>
        <taxon>Bacteria</taxon>
        <taxon>Pseudomonadati</taxon>
        <taxon>Pseudomonadota</taxon>
        <taxon>Gammaproteobacteria</taxon>
        <taxon>Vibrionales</taxon>
        <taxon>Vibrionaceae</taxon>
        <taxon>Vibrio</taxon>
    </lineage>
</organism>
<accession>A0A1N6M8M9</accession>
<proteinExistence type="predicted"/>
<sequence length="210" mass="23736">MLNIVNAPQIHNSLIHSTFEDLKADRYLKENYVYRYRAYSVGKYNTKKVTWDDTGKFFQSKDLNSYAGGLAREFVPLSDESKEHINKVIDVVVDNKNIPKENYSIGCHQIRIVAQEGAIGYPAPEGFHQDGFDYLAIYCVSLDNVNGATSLISPLEDESTIYEHALLPGEIMVVNDRLVKHFVTPITTKLPGLEAKRDVFVITFSKITSE</sequence>
<evidence type="ECO:0008006" key="3">
    <source>
        <dbReference type="Google" id="ProtNLM"/>
    </source>
</evidence>
<dbReference type="RefSeq" id="WP_074374277.1">
    <property type="nucleotide sequence ID" value="NZ_AP024907.1"/>
</dbReference>
<dbReference type="Proteomes" id="UP000184774">
    <property type="component" value="Unassembled WGS sequence"/>
</dbReference>
<evidence type="ECO:0000313" key="1">
    <source>
        <dbReference type="EMBL" id="SIO95801.1"/>
    </source>
</evidence>
<name>A0A1N6M8M9_9VIBR</name>
<evidence type="ECO:0000313" key="2">
    <source>
        <dbReference type="Proteomes" id="UP000184774"/>
    </source>
</evidence>
<dbReference type="GO" id="GO:0051213">
    <property type="term" value="F:dioxygenase activity"/>
    <property type="evidence" value="ECO:0007669"/>
    <property type="project" value="InterPro"/>
</dbReference>
<reference evidence="1 2" key="1">
    <citation type="submission" date="2016-12" db="EMBL/GenBank/DDBJ databases">
        <authorList>
            <person name="Song W.-J."/>
            <person name="Kurnit D.M."/>
        </authorList>
    </citation>
    <scope>NUCLEOTIDE SEQUENCE [LARGE SCALE GENOMIC DNA]</scope>
    <source>
        <strain evidence="1 2">CECT 9026</strain>
    </source>
</reference>
<protein>
    <recommendedName>
        <fullName evidence="3">2OG-Fe dioxygenase family protein</fullName>
    </recommendedName>
</protein>
<dbReference type="EMBL" id="FSSB01000021">
    <property type="protein sequence ID" value="SIO95801.1"/>
    <property type="molecule type" value="Genomic_DNA"/>
</dbReference>
<dbReference type="OrthoDB" id="6681382at2"/>
<dbReference type="Pfam" id="PF10014">
    <property type="entry name" value="2OG-Fe_Oxy_2"/>
    <property type="match status" value="1"/>
</dbReference>
<dbReference type="AlphaFoldDB" id="A0A1N6M8M9"/>
<dbReference type="InterPro" id="IPR018724">
    <property type="entry name" value="2OG-Fe_dioxygenase"/>
</dbReference>